<evidence type="ECO:0000313" key="9">
    <source>
        <dbReference type="Proteomes" id="UP000006196"/>
    </source>
</evidence>
<reference evidence="8" key="1">
    <citation type="submission" date="2009-01" db="EMBL/GenBank/DDBJ databases">
        <authorList>
            <person name="Qin X."/>
            <person name="Bachman B."/>
            <person name="Battles P."/>
            <person name="Bell A."/>
            <person name="Bess C."/>
            <person name="Bickham C."/>
            <person name="Chaboub L."/>
            <person name="Chen D."/>
            <person name="Coyle M."/>
            <person name="Deiros D.R."/>
            <person name="Dinh H."/>
            <person name="Forbes L."/>
            <person name="Fowler G."/>
            <person name="Francisco L."/>
            <person name="Fu Q."/>
            <person name="Gubbala S."/>
            <person name="Hale W."/>
            <person name="Han Y."/>
            <person name="Hemphill L."/>
            <person name="Highlander S.K."/>
            <person name="Hirani K."/>
            <person name="Hogues M."/>
            <person name="Jackson L."/>
            <person name="Jakkamsetti A."/>
            <person name="Javaid M."/>
            <person name="Jiang H."/>
            <person name="Korchina V."/>
            <person name="Kovar C."/>
            <person name="Lara F."/>
            <person name="Lee S."/>
            <person name="Mata R."/>
            <person name="Mathew T."/>
            <person name="Moen C."/>
            <person name="Morales K."/>
            <person name="Munidasa M."/>
            <person name="Nazareth L."/>
            <person name="Ngo R."/>
            <person name="Nguyen L."/>
            <person name="Okwuonu G."/>
            <person name="Ongeri F."/>
            <person name="Patil S."/>
            <person name="Petrosino J."/>
            <person name="Pham C."/>
            <person name="Pham P."/>
            <person name="Pu L.-L."/>
            <person name="Puazo M."/>
            <person name="Raj R."/>
            <person name="Reid J."/>
            <person name="Rouhana J."/>
            <person name="Saada N."/>
            <person name="Shang Y."/>
            <person name="Simmons D."/>
            <person name="Thornton R."/>
            <person name="Warren J."/>
            <person name="Weissenberger G."/>
            <person name="Zhang J."/>
            <person name="Zhang L."/>
            <person name="Zhou C."/>
            <person name="Zhu D."/>
            <person name="Muzny D."/>
            <person name="Worley K."/>
            <person name="Gibbs R."/>
        </authorList>
    </citation>
    <scope>NUCLEOTIDE SEQUENCE [LARGE SCALE GENOMIC DNA]</scope>
    <source>
        <strain evidence="8">DSM 44291</strain>
    </source>
</reference>
<dbReference type="CDD" id="cd00337">
    <property type="entry name" value="Ribosomal_uL14"/>
    <property type="match status" value="1"/>
</dbReference>
<dbReference type="PANTHER" id="PTHR11761:SF3">
    <property type="entry name" value="LARGE RIBOSOMAL SUBUNIT PROTEIN UL14M"/>
    <property type="match status" value="1"/>
</dbReference>
<evidence type="ECO:0000256" key="7">
    <source>
        <dbReference type="RuleBase" id="RU003950"/>
    </source>
</evidence>
<comment type="similarity">
    <text evidence="5 6">Belongs to the universal ribosomal protein uL14 family.</text>
</comment>
<dbReference type="HAMAP" id="MF_01367">
    <property type="entry name" value="Ribosomal_uL14"/>
    <property type="match status" value="1"/>
</dbReference>
<dbReference type="STRING" id="525263.HMPREF0298_2152"/>
<dbReference type="SUPFAM" id="SSF50193">
    <property type="entry name" value="Ribosomal protein L14"/>
    <property type="match status" value="1"/>
</dbReference>
<dbReference type="PROSITE" id="PS00049">
    <property type="entry name" value="RIBOSOMAL_L14"/>
    <property type="match status" value="1"/>
</dbReference>
<evidence type="ECO:0000256" key="2">
    <source>
        <dbReference type="ARBA" id="ARBA00022884"/>
    </source>
</evidence>
<proteinExistence type="inferred from homology"/>
<evidence type="ECO:0000256" key="3">
    <source>
        <dbReference type="ARBA" id="ARBA00022980"/>
    </source>
</evidence>
<dbReference type="InterPro" id="IPR019972">
    <property type="entry name" value="Ribosomal_uL14_CS"/>
</dbReference>
<dbReference type="Proteomes" id="UP000006196">
    <property type="component" value="Unassembled WGS sequence"/>
</dbReference>
<dbReference type="SMART" id="SM01374">
    <property type="entry name" value="Ribosomal_L14"/>
    <property type="match status" value="1"/>
</dbReference>
<keyword evidence="1 5" id="KW-0699">rRNA-binding</keyword>
<gene>
    <name evidence="5 8" type="primary">rplN</name>
    <name evidence="8" type="ORF">HMPREF0298_2152</name>
</gene>
<dbReference type="eggNOG" id="COG0093">
    <property type="taxonomic scope" value="Bacteria"/>
</dbReference>
<dbReference type="InterPro" id="IPR005745">
    <property type="entry name" value="Ribosomal_uL14_bac-type"/>
</dbReference>
<comment type="subunit">
    <text evidence="5">Part of the 50S ribosomal subunit. Forms a cluster with proteins L3 and L19. In the 70S ribosome, L14 and L19 interact and together make contacts with the 16S rRNA in bridges B5 and B8.</text>
</comment>
<evidence type="ECO:0000256" key="5">
    <source>
        <dbReference type="HAMAP-Rule" id="MF_01367"/>
    </source>
</evidence>
<dbReference type="FunFam" id="2.40.150.20:FF:000001">
    <property type="entry name" value="50S ribosomal protein L14"/>
    <property type="match status" value="1"/>
</dbReference>
<comment type="caution">
    <text evidence="8">The sequence shown here is derived from an EMBL/GenBank/DDBJ whole genome shotgun (WGS) entry which is preliminary data.</text>
</comment>
<dbReference type="InterPro" id="IPR000218">
    <property type="entry name" value="Ribosomal_uL14"/>
</dbReference>
<accession>C0XUN2</accession>
<evidence type="ECO:0000256" key="6">
    <source>
        <dbReference type="RuleBase" id="RU003949"/>
    </source>
</evidence>
<comment type="function">
    <text evidence="5 7">Binds to 23S rRNA. Forms part of two intersubunit bridges in the 70S ribosome.</text>
</comment>
<dbReference type="Gene3D" id="2.40.150.20">
    <property type="entry name" value="Ribosomal protein L14"/>
    <property type="match status" value="1"/>
</dbReference>
<evidence type="ECO:0000256" key="1">
    <source>
        <dbReference type="ARBA" id="ARBA00022730"/>
    </source>
</evidence>
<protein>
    <recommendedName>
        <fullName evidence="5">Large ribosomal subunit protein uL14</fullName>
    </recommendedName>
</protein>
<dbReference type="AlphaFoldDB" id="C0XUN2"/>
<evidence type="ECO:0000313" key="8">
    <source>
        <dbReference type="EMBL" id="EEI16057.1"/>
    </source>
</evidence>
<name>C0XUN2_CORLD</name>
<keyword evidence="3 5" id="KW-0689">Ribosomal protein</keyword>
<keyword evidence="4 5" id="KW-0687">Ribonucleoprotein</keyword>
<evidence type="ECO:0000256" key="4">
    <source>
        <dbReference type="ARBA" id="ARBA00023274"/>
    </source>
</evidence>
<dbReference type="GO" id="GO:0003735">
    <property type="term" value="F:structural constituent of ribosome"/>
    <property type="evidence" value="ECO:0007669"/>
    <property type="project" value="InterPro"/>
</dbReference>
<dbReference type="NCBIfam" id="TIGR01067">
    <property type="entry name" value="rplN_bact"/>
    <property type="match status" value="1"/>
</dbReference>
<sequence length="143" mass="15596">MTTCAQDGNLAHFETRSGETLVIQQESRLKVADNTGAREILCIRVLGGSVRRFAGIGDTIVATVKEATPGGNVKEGEVVRAVIVRAKKETRRPDGSYISFDENAAVLIKNDTEPRGTRIFGPVARELRDKKFMKIVSLAPEVI</sequence>
<organism evidence="8 9">
    <name type="scientific">Corynebacterium lipophiloflavum (strain ATCC 700352 / DSM 44291 / CCUG 37336 / JCM 10383 / DMMZ 1944)</name>
    <dbReference type="NCBI Taxonomy" id="525263"/>
    <lineage>
        <taxon>Bacteria</taxon>
        <taxon>Bacillati</taxon>
        <taxon>Actinomycetota</taxon>
        <taxon>Actinomycetes</taxon>
        <taxon>Mycobacteriales</taxon>
        <taxon>Corynebacteriaceae</taxon>
        <taxon>Corynebacterium</taxon>
    </lineage>
</organism>
<dbReference type="GO" id="GO:0070180">
    <property type="term" value="F:large ribosomal subunit rRNA binding"/>
    <property type="evidence" value="ECO:0007669"/>
    <property type="project" value="TreeGrafter"/>
</dbReference>
<keyword evidence="9" id="KW-1185">Reference proteome</keyword>
<dbReference type="PANTHER" id="PTHR11761">
    <property type="entry name" value="50S/60S RIBOSOMAL PROTEIN L14/L23"/>
    <property type="match status" value="1"/>
</dbReference>
<dbReference type="GO" id="GO:0022625">
    <property type="term" value="C:cytosolic large ribosomal subunit"/>
    <property type="evidence" value="ECO:0007669"/>
    <property type="project" value="TreeGrafter"/>
</dbReference>
<dbReference type="InterPro" id="IPR036853">
    <property type="entry name" value="Ribosomal_uL14_sf"/>
</dbReference>
<dbReference type="EMBL" id="ACHJ01000167">
    <property type="protein sequence ID" value="EEI16057.1"/>
    <property type="molecule type" value="Genomic_DNA"/>
</dbReference>
<dbReference type="Pfam" id="PF00238">
    <property type="entry name" value="Ribosomal_L14"/>
    <property type="match status" value="1"/>
</dbReference>
<dbReference type="GO" id="GO:0006412">
    <property type="term" value="P:translation"/>
    <property type="evidence" value="ECO:0007669"/>
    <property type="project" value="UniProtKB-UniRule"/>
</dbReference>
<dbReference type="HOGENOM" id="CLU_095071_2_1_11"/>
<keyword evidence="2 5" id="KW-0694">RNA-binding</keyword>